<dbReference type="InterPro" id="IPR002110">
    <property type="entry name" value="Ankyrin_rpt"/>
</dbReference>
<reference evidence="5 6" key="1">
    <citation type="journal article" date="2003" name="Nature">
        <title>The genome sequence of the filamentous fungus Neurospora crassa.</title>
        <authorList>
            <person name="Galagan J.E."/>
            <person name="Calvo S.E."/>
            <person name="Borkovich K.A."/>
            <person name="Selker E.U."/>
            <person name="Read N.D."/>
            <person name="Jaffe D."/>
            <person name="FitzHugh W."/>
            <person name="Ma L.J."/>
            <person name="Smirnov S."/>
            <person name="Purcell S."/>
            <person name="Rehman B."/>
            <person name="Elkins T."/>
            <person name="Engels R."/>
            <person name="Wang S."/>
            <person name="Nielsen C.B."/>
            <person name="Butler J."/>
            <person name="Endrizzi M."/>
            <person name="Qui D."/>
            <person name="Ianakiev P."/>
            <person name="Bell-Pedersen D."/>
            <person name="Nelson M.A."/>
            <person name="Werner-Washburne M."/>
            <person name="Selitrennikoff C.P."/>
            <person name="Kinsey J.A."/>
            <person name="Braun E.L."/>
            <person name="Zelter A."/>
            <person name="Schulte U."/>
            <person name="Kothe G.O."/>
            <person name="Jedd G."/>
            <person name="Mewes W."/>
            <person name="Staben C."/>
            <person name="Marcotte E."/>
            <person name="Greenberg D."/>
            <person name="Roy A."/>
            <person name="Foley K."/>
            <person name="Naylor J."/>
            <person name="Stange-Thomann N."/>
            <person name="Barrett R."/>
            <person name="Gnerre S."/>
            <person name="Kamal M."/>
            <person name="Kamvysselis M."/>
            <person name="Mauceli E."/>
            <person name="Bielke C."/>
            <person name="Rudd S."/>
            <person name="Frishman D."/>
            <person name="Krystofova S."/>
            <person name="Rasmussen C."/>
            <person name="Metzenberg R.L."/>
            <person name="Perkins D.D."/>
            <person name="Kroken S."/>
            <person name="Cogoni C."/>
            <person name="Macino G."/>
            <person name="Catcheside D."/>
            <person name="Li W."/>
            <person name="Pratt R.J."/>
            <person name="Osmani S.A."/>
            <person name="DeSouza C.P."/>
            <person name="Glass L."/>
            <person name="Orbach M.J."/>
            <person name="Berglund J.A."/>
            <person name="Voelker R."/>
            <person name="Yarden O."/>
            <person name="Plamann M."/>
            <person name="Seiler S."/>
            <person name="Dunlap J."/>
            <person name="Radford A."/>
            <person name="Aramayo R."/>
            <person name="Natvig D.O."/>
            <person name="Alex L.A."/>
            <person name="Mannhaupt G."/>
            <person name="Ebbole D.J."/>
            <person name="Freitag M."/>
            <person name="Paulsen I."/>
            <person name="Sachs M.S."/>
            <person name="Lander E.S."/>
            <person name="Nusbaum C."/>
            <person name="Birren B."/>
        </authorList>
    </citation>
    <scope>NUCLEOTIDE SEQUENCE [LARGE SCALE GENOMIC DNA]</scope>
    <source>
        <strain evidence="6">ATCC 24698 / 74-OR23-1A / CBS 708.71 / DSM 1257 / FGSC 987</strain>
    </source>
</reference>
<dbReference type="InParanoid" id="Q1K8M7"/>
<dbReference type="SMR" id="Q1K8M7"/>
<evidence type="ECO:0000313" key="6">
    <source>
        <dbReference type="Proteomes" id="UP000001805"/>
    </source>
</evidence>
<dbReference type="InterPro" id="IPR036770">
    <property type="entry name" value="Ankyrin_rpt-contain_sf"/>
</dbReference>
<sequence>MAQSRPTSAIYTNRSGNQNTHAGHGCQNANNASGTFISIEQGPHSTFSIILCRHSYRIDSNHADRHGHTENRGPSTPTESMRIAIPRMRCSQISLIRSIQVFDTPNGTYEQTSLLDPRVDPQRGPSLDLWKQTLASLFTWLPNLNKQDAQGLTVLHHAVKSRSCFALNVLLDLIENHPHALRLAFNVTVDLAALLNTPDYAGQTAAHHAVVLGDWHSFKLLAEKMSDLNKLADKQDQTILHLAAQWGRADIAKYVLDKGTNIDQQDRGRHTALHHAAMNGHHEVVRVLLGAGARRDVKEDCLEWTALHYAVIRKRLETVQVLARRSYNETDDELGLDVKDHQGRTALHLACHLEGGATELRIAGDMVSVLIAAKATLNVTDAVGCTPLMYAAARTNLAAVRCLVDKGADVDMRDGKRKRAKDYALDQAPRGKERDAVVKILSQHHGGEWPDGGGPGGGLCIAGQQEG</sequence>
<dbReference type="Gene3D" id="1.25.40.20">
    <property type="entry name" value="Ankyrin repeat-containing domain"/>
    <property type="match status" value="2"/>
</dbReference>
<dbReference type="AlphaFoldDB" id="Q1K8M7"/>
<dbReference type="GeneID" id="3879533"/>
<dbReference type="RefSeq" id="XP_963377.1">
    <property type="nucleotide sequence ID" value="XM_958284.3"/>
</dbReference>
<evidence type="ECO:0000256" key="2">
    <source>
        <dbReference type="ARBA" id="ARBA00023043"/>
    </source>
</evidence>
<feature type="compositionally biased region" description="Gly residues" evidence="4">
    <location>
        <begin position="449"/>
        <end position="467"/>
    </location>
</feature>
<dbReference type="SUPFAM" id="SSF48403">
    <property type="entry name" value="Ankyrin repeat"/>
    <property type="match status" value="1"/>
</dbReference>
<dbReference type="OrthoDB" id="4580177at2759"/>
<feature type="repeat" description="ANK" evidence="3">
    <location>
        <begin position="268"/>
        <end position="300"/>
    </location>
</feature>
<dbReference type="Pfam" id="PF12796">
    <property type="entry name" value="Ank_2"/>
    <property type="match status" value="2"/>
</dbReference>
<dbReference type="PANTHER" id="PTHR24180:SF45">
    <property type="entry name" value="POLY [ADP-RIBOSE] POLYMERASE TANKYRASE"/>
    <property type="match status" value="1"/>
</dbReference>
<dbReference type="SMART" id="SM00248">
    <property type="entry name" value="ANK"/>
    <property type="match status" value="7"/>
</dbReference>
<gene>
    <name evidence="5" type="ORF">NCU09613</name>
</gene>
<protein>
    <submittedName>
        <fullName evidence="5">Uncharacterized protein</fullName>
    </submittedName>
</protein>
<feature type="repeat" description="ANK" evidence="3">
    <location>
        <begin position="235"/>
        <end position="267"/>
    </location>
</feature>
<accession>Q1K8M7</accession>
<keyword evidence="1" id="KW-0677">Repeat</keyword>
<dbReference type="PRINTS" id="PR01415">
    <property type="entry name" value="ANKYRIN"/>
</dbReference>
<dbReference type="PROSITE" id="PS50297">
    <property type="entry name" value="ANK_REP_REGION"/>
    <property type="match status" value="3"/>
</dbReference>
<feature type="region of interest" description="Disordered" evidence="4">
    <location>
        <begin position="445"/>
        <end position="467"/>
    </location>
</feature>
<organism evidence="5 6">
    <name type="scientific">Neurospora crassa (strain ATCC 24698 / 74-OR23-1A / CBS 708.71 / DSM 1257 / FGSC 987)</name>
    <dbReference type="NCBI Taxonomy" id="367110"/>
    <lineage>
        <taxon>Eukaryota</taxon>
        <taxon>Fungi</taxon>
        <taxon>Dikarya</taxon>
        <taxon>Ascomycota</taxon>
        <taxon>Pezizomycotina</taxon>
        <taxon>Sordariomycetes</taxon>
        <taxon>Sordariomycetidae</taxon>
        <taxon>Sordariales</taxon>
        <taxon>Sordariaceae</taxon>
        <taxon>Neurospora</taxon>
    </lineage>
</organism>
<evidence type="ECO:0000256" key="1">
    <source>
        <dbReference type="ARBA" id="ARBA00022737"/>
    </source>
</evidence>
<dbReference type="HOGENOM" id="CLU_585373_0_0_1"/>
<feature type="repeat" description="ANK" evidence="3">
    <location>
        <begin position="383"/>
        <end position="415"/>
    </location>
</feature>
<dbReference type="Proteomes" id="UP000001805">
    <property type="component" value="Chromosome 6, Linkage Group II"/>
</dbReference>
<dbReference type="EMBL" id="CM002237">
    <property type="protein sequence ID" value="EAA34141.1"/>
    <property type="molecule type" value="Genomic_DNA"/>
</dbReference>
<keyword evidence="2 3" id="KW-0040">ANK repeat</keyword>
<name>Q1K8M7_NEUCR</name>
<evidence type="ECO:0000313" key="5">
    <source>
        <dbReference type="EMBL" id="EAA34141.1"/>
    </source>
</evidence>
<dbReference type="PIR" id="T49598">
    <property type="entry name" value="T49598"/>
</dbReference>
<feature type="region of interest" description="Disordered" evidence="4">
    <location>
        <begin position="1"/>
        <end position="26"/>
    </location>
</feature>
<evidence type="ECO:0000256" key="3">
    <source>
        <dbReference type="PROSITE-ProRule" id="PRU00023"/>
    </source>
</evidence>
<proteinExistence type="predicted"/>
<dbReference type="KEGG" id="ncr:NCU09613"/>
<dbReference type="PROSITE" id="PS50088">
    <property type="entry name" value="ANK_REPEAT"/>
    <property type="match status" value="3"/>
</dbReference>
<evidence type="ECO:0000256" key="4">
    <source>
        <dbReference type="SAM" id="MobiDB-lite"/>
    </source>
</evidence>
<dbReference type="PaxDb" id="5141-EFNCRP00000009445"/>
<keyword evidence="6" id="KW-1185">Reference proteome</keyword>
<dbReference type="VEuPathDB" id="FungiDB:NCU09613"/>
<dbReference type="PANTHER" id="PTHR24180">
    <property type="entry name" value="CYCLIN-DEPENDENT KINASE INHIBITOR 2C-RELATED"/>
    <property type="match status" value="1"/>
</dbReference>
<dbReference type="InterPro" id="IPR051637">
    <property type="entry name" value="Ank_repeat_dom-contain_49"/>
</dbReference>